<comment type="subcellular location">
    <subcellularLocation>
        <location evidence="1">Cell membrane</location>
        <topology evidence="1">Multi-pass membrane protein</topology>
    </subcellularLocation>
</comment>
<evidence type="ECO:0000256" key="4">
    <source>
        <dbReference type="ARBA" id="ARBA00022692"/>
    </source>
</evidence>
<keyword evidence="3" id="KW-1003">Cell membrane</keyword>
<evidence type="ECO:0000313" key="10">
    <source>
        <dbReference type="EMBL" id="MFC7136802.1"/>
    </source>
</evidence>
<keyword evidence="5 7" id="KW-1133">Transmembrane helix</keyword>
<dbReference type="Proteomes" id="UP001596368">
    <property type="component" value="Unassembled WGS sequence"/>
</dbReference>
<dbReference type="Gene3D" id="1.10.287.1260">
    <property type="match status" value="1"/>
</dbReference>
<comment type="similarity">
    <text evidence="2">Belongs to the MscS (TC 1.A.23) family.</text>
</comment>
<dbReference type="PANTHER" id="PTHR30221:SF20">
    <property type="entry name" value="SMALL-CONDUCTANCE MECHANOSENSITIVE CHANNEL"/>
    <property type="match status" value="1"/>
</dbReference>
<dbReference type="InterPro" id="IPR010920">
    <property type="entry name" value="LSM_dom_sf"/>
</dbReference>
<feature type="transmembrane region" description="Helical" evidence="7">
    <location>
        <begin position="109"/>
        <end position="138"/>
    </location>
</feature>
<proteinExistence type="inferred from homology"/>
<keyword evidence="6 7" id="KW-0472">Membrane</keyword>
<reference evidence="10 11" key="1">
    <citation type="journal article" date="2019" name="Int. J. Syst. Evol. Microbiol.">
        <title>The Global Catalogue of Microorganisms (GCM) 10K type strain sequencing project: providing services to taxonomists for standard genome sequencing and annotation.</title>
        <authorList>
            <consortium name="The Broad Institute Genomics Platform"/>
            <consortium name="The Broad Institute Genome Sequencing Center for Infectious Disease"/>
            <person name="Wu L."/>
            <person name="Ma J."/>
        </authorList>
    </citation>
    <scope>NUCLEOTIDE SEQUENCE [LARGE SCALE GENOMIC DNA]</scope>
    <source>
        <strain evidence="10 11">DT92</strain>
    </source>
</reference>
<evidence type="ECO:0000256" key="5">
    <source>
        <dbReference type="ARBA" id="ARBA00022989"/>
    </source>
</evidence>
<keyword evidence="11" id="KW-1185">Reference proteome</keyword>
<organism evidence="10 11">
    <name type="scientific">Halobaculum litoreum</name>
    <dbReference type="NCBI Taxonomy" id="3031998"/>
    <lineage>
        <taxon>Archaea</taxon>
        <taxon>Methanobacteriati</taxon>
        <taxon>Methanobacteriota</taxon>
        <taxon>Stenosarchaea group</taxon>
        <taxon>Halobacteria</taxon>
        <taxon>Halobacteriales</taxon>
        <taxon>Haloferacaceae</taxon>
        <taxon>Halobaculum</taxon>
    </lineage>
</organism>
<dbReference type="Pfam" id="PF21082">
    <property type="entry name" value="MS_channel_3rd"/>
    <property type="match status" value="1"/>
</dbReference>
<sequence>MQTGPPATADTLAGVLAQAAADGGLVSTLANAYERALGFPGVSVAVILLFLVVGVVAATYVVRLLGRPVAKRFARESVAQVVLRGVRAAVVLLFGFAGLNAAGFELGNIVLSVGVFSAVVGIILAPIVGSVISGLFVLADQPFEIGDMVELPDGTRGFVEDITLRYTKIFTVDNTFEVIPNSYVRDHRVTNLSAEDERTRLTLPILVTYESDIARARSLIERAAASCEAVIEGGPGVRIGVARYPAKPTCYIDSFGDHGVEITLRYWARNPYKPLTVRSQVQTAVWNILEDDPDIDVEFAYPHSHLVFDDTSGVAQVAMRDHATVDHDRGTHAHDDSTEN</sequence>
<dbReference type="InterPro" id="IPR045275">
    <property type="entry name" value="MscS_archaea/bacteria_type"/>
</dbReference>
<dbReference type="Gene3D" id="3.30.70.100">
    <property type="match status" value="1"/>
</dbReference>
<dbReference type="Pfam" id="PF00924">
    <property type="entry name" value="MS_channel_2nd"/>
    <property type="match status" value="1"/>
</dbReference>
<protein>
    <submittedName>
        <fullName evidence="10">Mechanosensitive ion channel family protein</fullName>
    </submittedName>
</protein>
<accession>A0ABD5XUE6</accession>
<comment type="caution">
    <text evidence="10">The sequence shown here is derived from an EMBL/GenBank/DDBJ whole genome shotgun (WGS) entry which is preliminary data.</text>
</comment>
<gene>
    <name evidence="10" type="ORF">ACFQRB_10480</name>
</gene>
<evidence type="ECO:0000256" key="1">
    <source>
        <dbReference type="ARBA" id="ARBA00004651"/>
    </source>
</evidence>
<dbReference type="Gene3D" id="2.30.30.60">
    <property type="match status" value="1"/>
</dbReference>
<dbReference type="PANTHER" id="PTHR30221">
    <property type="entry name" value="SMALL-CONDUCTANCE MECHANOSENSITIVE CHANNEL"/>
    <property type="match status" value="1"/>
</dbReference>
<name>A0ABD5XUE6_9EURY</name>
<feature type="domain" description="Mechanosensitive ion channel MscS" evidence="8">
    <location>
        <begin position="127"/>
        <end position="193"/>
    </location>
</feature>
<feature type="transmembrane region" description="Helical" evidence="7">
    <location>
        <begin position="81"/>
        <end position="103"/>
    </location>
</feature>
<evidence type="ECO:0000256" key="3">
    <source>
        <dbReference type="ARBA" id="ARBA00022475"/>
    </source>
</evidence>
<feature type="transmembrane region" description="Helical" evidence="7">
    <location>
        <begin position="37"/>
        <end position="61"/>
    </location>
</feature>
<evidence type="ECO:0000256" key="2">
    <source>
        <dbReference type="ARBA" id="ARBA00008017"/>
    </source>
</evidence>
<dbReference type="SUPFAM" id="SSF50182">
    <property type="entry name" value="Sm-like ribonucleoproteins"/>
    <property type="match status" value="1"/>
</dbReference>
<dbReference type="GO" id="GO:0005886">
    <property type="term" value="C:plasma membrane"/>
    <property type="evidence" value="ECO:0007669"/>
    <property type="project" value="UniProtKB-SubCell"/>
</dbReference>
<evidence type="ECO:0000256" key="6">
    <source>
        <dbReference type="ARBA" id="ARBA00023136"/>
    </source>
</evidence>
<evidence type="ECO:0000259" key="9">
    <source>
        <dbReference type="Pfam" id="PF21082"/>
    </source>
</evidence>
<evidence type="ECO:0000256" key="7">
    <source>
        <dbReference type="SAM" id="Phobius"/>
    </source>
</evidence>
<keyword evidence="4 7" id="KW-0812">Transmembrane</keyword>
<dbReference type="EMBL" id="JBHSZG010000001">
    <property type="protein sequence ID" value="MFC7136802.1"/>
    <property type="molecule type" value="Genomic_DNA"/>
</dbReference>
<dbReference type="InterPro" id="IPR011066">
    <property type="entry name" value="MscS_channel_C_sf"/>
</dbReference>
<feature type="domain" description="Mechanosensitive ion channel MscS C-terminal" evidence="9">
    <location>
        <begin position="202"/>
        <end position="290"/>
    </location>
</feature>
<evidence type="ECO:0000313" key="11">
    <source>
        <dbReference type="Proteomes" id="UP001596368"/>
    </source>
</evidence>
<dbReference type="SUPFAM" id="SSF82689">
    <property type="entry name" value="Mechanosensitive channel protein MscS (YggB), C-terminal domain"/>
    <property type="match status" value="1"/>
</dbReference>
<dbReference type="InterPro" id="IPR006685">
    <property type="entry name" value="MscS_channel_2nd"/>
</dbReference>
<evidence type="ECO:0000259" key="8">
    <source>
        <dbReference type="Pfam" id="PF00924"/>
    </source>
</evidence>
<dbReference type="InterPro" id="IPR049278">
    <property type="entry name" value="MS_channel_C"/>
</dbReference>
<dbReference type="InterPro" id="IPR023408">
    <property type="entry name" value="MscS_beta-dom_sf"/>
</dbReference>
<dbReference type="AlphaFoldDB" id="A0ABD5XUE6"/>